<dbReference type="VEuPathDB" id="FungiDB:PADG_11519"/>
<dbReference type="HOGENOM" id="CLU_2146642_0_0_1"/>
<evidence type="ECO:0000313" key="1">
    <source>
        <dbReference type="EMBL" id="KGM92324.1"/>
    </source>
</evidence>
<dbReference type="GeneID" id="22587416"/>
<dbReference type="InParanoid" id="A0A0A0HT02"/>
<dbReference type="KEGG" id="pbn:PADG_11519"/>
<dbReference type="RefSeq" id="XP_010758980.1">
    <property type="nucleotide sequence ID" value="XM_010760678.1"/>
</dbReference>
<organism evidence="1 2">
    <name type="scientific">Paracoccidioides brasiliensis (strain Pb18)</name>
    <dbReference type="NCBI Taxonomy" id="502780"/>
    <lineage>
        <taxon>Eukaryota</taxon>
        <taxon>Fungi</taxon>
        <taxon>Dikarya</taxon>
        <taxon>Ascomycota</taxon>
        <taxon>Pezizomycotina</taxon>
        <taxon>Eurotiomycetes</taxon>
        <taxon>Eurotiomycetidae</taxon>
        <taxon>Onygenales</taxon>
        <taxon>Ajellomycetaceae</taxon>
        <taxon>Paracoccidioides</taxon>
    </lineage>
</organism>
<dbReference type="AlphaFoldDB" id="A0A0A0HT02"/>
<gene>
    <name evidence="1" type="ORF">PADG_11519</name>
</gene>
<dbReference type="OrthoDB" id="10553909at2759"/>
<reference evidence="1 2" key="1">
    <citation type="journal article" date="2011" name="PLoS Genet.">
        <title>Comparative genomic analysis of human fungal pathogens causing paracoccidioidomycosis.</title>
        <authorList>
            <person name="Desjardins C.A."/>
            <person name="Champion M.D."/>
            <person name="Holder J.W."/>
            <person name="Muszewska A."/>
            <person name="Goldberg J."/>
            <person name="Bailao A.M."/>
            <person name="Brigido M.M."/>
            <person name="Ferreira M.E."/>
            <person name="Garcia A.M."/>
            <person name="Grynberg M."/>
            <person name="Gujja S."/>
            <person name="Heiman D.I."/>
            <person name="Henn M.R."/>
            <person name="Kodira C.D."/>
            <person name="Leon-Narvaez H."/>
            <person name="Longo L.V."/>
            <person name="Ma L.J."/>
            <person name="Malavazi I."/>
            <person name="Matsuo A.L."/>
            <person name="Morais F.V."/>
            <person name="Pereira M."/>
            <person name="Rodriguez-Brito S."/>
            <person name="Sakthikumar S."/>
            <person name="Salem-Izacc S.M."/>
            <person name="Sykes S.M."/>
            <person name="Teixeira M.M."/>
            <person name="Vallejo M.C."/>
            <person name="Walter M.E."/>
            <person name="Yandava C."/>
            <person name="Young S."/>
            <person name="Zeng Q."/>
            <person name="Zucker J."/>
            <person name="Felipe M.S."/>
            <person name="Goldman G.H."/>
            <person name="Haas B.J."/>
            <person name="McEwen J.G."/>
            <person name="Nino-Vega G."/>
            <person name="Puccia R."/>
            <person name="San-Blas G."/>
            <person name="Soares C.M."/>
            <person name="Birren B.W."/>
            <person name="Cuomo C.A."/>
        </authorList>
    </citation>
    <scope>NUCLEOTIDE SEQUENCE [LARGE SCALE GENOMIC DNA]</scope>
    <source>
        <strain evidence="1 2">Pb18</strain>
    </source>
</reference>
<dbReference type="Proteomes" id="UP000001628">
    <property type="component" value="Unassembled WGS sequence"/>
</dbReference>
<keyword evidence="2" id="KW-1185">Reference proteome</keyword>
<accession>A0A0A0HT02</accession>
<sequence>MGRHPHNVNSSRWRLETPIRLHALEQICVHANPSFVQWVKMCECGLLNPANPINHQHKSGPAVLFPTAVRSKHTMNETRSEVGNGGECKGYIDEEIEIWPSFRGLPLVYVIA</sequence>
<proteinExistence type="predicted"/>
<name>A0A0A0HT02_PARBD</name>
<protein>
    <submittedName>
        <fullName evidence="1">Uncharacterized protein</fullName>
    </submittedName>
</protein>
<dbReference type="EMBL" id="KN275959">
    <property type="protein sequence ID" value="KGM92324.1"/>
    <property type="molecule type" value="Genomic_DNA"/>
</dbReference>
<evidence type="ECO:0000313" key="2">
    <source>
        <dbReference type="Proteomes" id="UP000001628"/>
    </source>
</evidence>